<proteinExistence type="predicted"/>
<reference evidence="1" key="2">
    <citation type="submission" date="2010-07" db="EMBL/GenBank/DDBJ databases">
        <authorList>
            <consortium name="The Broad Institute Genome Sequencing Platform"/>
            <consortium name="Broad Institute Genome Sequencing Center for Infectious Disease"/>
            <person name="Ma L.-J."/>
            <person name="Dead R."/>
            <person name="Young S."/>
            <person name="Zeng Q."/>
            <person name="Koehrsen M."/>
            <person name="Alvarado L."/>
            <person name="Berlin A."/>
            <person name="Chapman S.B."/>
            <person name="Chen Z."/>
            <person name="Freedman E."/>
            <person name="Gellesch M."/>
            <person name="Goldberg J."/>
            <person name="Griggs A."/>
            <person name="Gujja S."/>
            <person name="Heilman E.R."/>
            <person name="Heiman D."/>
            <person name="Hepburn T."/>
            <person name="Howarth C."/>
            <person name="Jen D."/>
            <person name="Larson L."/>
            <person name="Mehta T."/>
            <person name="Neiman D."/>
            <person name="Pearson M."/>
            <person name="Roberts A."/>
            <person name="Saif S."/>
            <person name="Shea T."/>
            <person name="Shenoy N."/>
            <person name="Sisk P."/>
            <person name="Stolte C."/>
            <person name="Sykes S."/>
            <person name="Walk T."/>
            <person name="White J."/>
            <person name="Yandava C."/>
            <person name="Haas B."/>
            <person name="Nusbaum C."/>
            <person name="Birren B."/>
        </authorList>
    </citation>
    <scope>NUCLEOTIDE SEQUENCE</scope>
    <source>
        <strain evidence="1">R3-111a-1</strain>
    </source>
</reference>
<organism evidence="1">
    <name type="scientific">Gaeumannomyces tritici (strain R3-111a-1)</name>
    <name type="common">Wheat and barley take-all root rot fungus</name>
    <name type="synonym">Gaeumannomyces graminis var. tritici</name>
    <dbReference type="NCBI Taxonomy" id="644352"/>
    <lineage>
        <taxon>Eukaryota</taxon>
        <taxon>Fungi</taxon>
        <taxon>Dikarya</taxon>
        <taxon>Ascomycota</taxon>
        <taxon>Pezizomycotina</taxon>
        <taxon>Sordariomycetes</taxon>
        <taxon>Sordariomycetidae</taxon>
        <taxon>Magnaporthales</taxon>
        <taxon>Magnaporthaceae</taxon>
        <taxon>Gaeumannomyces</taxon>
    </lineage>
</organism>
<dbReference type="EMBL" id="GL385399">
    <property type="protein sequence ID" value="EJT73128.1"/>
    <property type="molecule type" value="Genomic_DNA"/>
</dbReference>
<evidence type="ECO:0000313" key="1">
    <source>
        <dbReference type="EMBL" id="EJT73128.1"/>
    </source>
</evidence>
<keyword evidence="3" id="KW-1185">Reference proteome</keyword>
<evidence type="ECO:0000313" key="3">
    <source>
        <dbReference type="Proteomes" id="UP000006039"/>
    </source>
</evidence>
<name>J3P8Z3_GAET3</name>
<dbReference type="RefSeq" id="XP_009226102.1">
    <property type="nucleotide sequence ID" value="XM_009227838.1"/>
</dbReference>
<dbReference type="HOGENOM" id="CLU_1855398_0_0_1"/>
<reference evidence="2" key="5">
    <citation type="submission" date="2018-04" db="UniProtKB">
        <authorList>
            <consortium name="EnsemblFungi"/>
        </authorList>
    </citation>
    <scope>IDENTIFICATION</scope>
    <source>
        <strain evidence="2">R3-111a-1</strain>
    </source>
</reference>
<dbReference type="AlphaFoldDB" id="J3P8Z3"/>
<dbReference type="Proteomes" id="UP000006039">
    <property type="component" value="Unassembled WGS sequence"/>
</dbReference>
<sequence>MLRNLITSITILGEMHGNVPFATNAAPPSHDFGQFYAMYATDKESAAGVRMGDECNLAGGPASSTPHSGHVQAPGFWHPLLSPDVQATASRLPHYGCRTGVVNYKEHSGAFFALFSLKFWDRLVVIIMGEPGADVEDE</sequence>
<evidence type="ECO:0000313" key="2">
    <source>
        <dbReference type="EnsemblFungi" id="EJT73128"/>
    </source>
</evidence>
<gene>
    <name evidence="2" type="primary">20350435</name>
    <name evidence="1" type="ORF">GGTG_09977</name>
</gene>
<reference evidence="3" key="1">
    <citation type="submission" date="2010-07" db="EMBL/GenBank/DDBJ databases">
        <title>The genome sequence of Gaeumannomyces graminis var. tritici strain R3-111a-1.</title>
        <authorList>
            <consortium name="The Broad Institute Genome Sequencing Platform"/>
            <person name="Ma L.-J."/>
            <person name="Dead R."/>
            <person name="Young S."/>
            <person name="Zeng Q."/>
            <person name="Koehrsen M."/>
            <person name="Alvarado L."/>
            <person name="Berlin A."/>
            <person name="Chapman S.B."/>
            <person name="Chen Z."/>
            <person name="Freedman E."/>
            <person name="Gellesch M."/>
            <person name="Goldberg J."/>
            <person name="Griggs A."/>
            <person name="Gujja S."/>
            <person name="Heilman E.R."/>
            <person name="Heiman D."/>
            <person name="Hepburn T."/>
            <person name="Howarth C."/>
            <person name="Jen D."/>
            <person name="Larson L."/>
            <person name="Mehta T."/>
            <person name="Neiman D."/>
            <person name="Pearson M."/>
            <person name="Roberts A."/>
            <person name="Saif S."/>
            <person name="Shea T."/>
            <person name="Shenoy N."/>
            <person name="Sisk P."/>
            <person name="Stolte C."/>
            <person name="Sykes S."/>
            <person name="Walk T."/>
            <person name="White J."/>
            <person name="Yandava C."/>
            <person name="Haas B."/>
            <person name="Nusbaum C."/>
            <person name="Birren B."/>
        </authorList>
    </citation>
    <scope>NUCLEOTIDE SEQUENCE [LARGE SCALE GENOMIC DNA]</scope>
    <source>
        <strain evidence="3">R3-111a-1</strain>
    </source>
</reference>
<dbReference type="EnsemblFungi" id="EJT73128">
    <property type="protein sequence ID" value="EJT73128"/>
    <property type="gene ID" value="GGTG_09977"/>
</dbReference>
<protein>
    <submittedName>
        <fullName evidence="1 2">Uncharacterized protein</fullName>
    </submittedName>
</protein>
<reference evidence="1" key="3">
    <citation type="submission" date="2010-09" db="EMBL/GenBank/DDBJ databases">
        <title>Annotation of Gaeumannomyces graminis var. tritici R3-111a-1.</title>
        <authorList>
            <consortium name="The Broad Institute Genome Sequencing Platform"/>
            <person name="Ma L.-J."/>
            <person name="Dead R."/>
            <person name="Young S.K."/>
            <person name="Zeng Q."/>
            <person name="Gargeya S."/>
            <person name="Fitzgerald M."/>
            <person name="Haas B."/>
            <person name="Abouelleil A."/>
            <person name="Alvarado L."/>
            <person name="Arachchi H.M."/>
            <person name="Berlin A."/>
            <person name="Brown A."/>
            <person name="Chapman S.B."/>
            <person name="Chen Z."/>
            <person name="Dunbar C."/>
            <person name="Freedman E."/>
            <person name="Gearin G."/>
            <person name="Gellesch M."/>
            <person name="Goldberg J."/>
            <person name="Griggs A."/>
            <person name="Gujja S."/>
            <person name="Heiman D."/>
            <person name="Howarth C."/>
            <person name="Larson L."/>
            <person name="Lui A."/>
            <person name="MacDonald P.J.P."/>
            <person name="Mehta T."/>
            <person name="Montmayeur A."/>
            <person name="Murphy C."/>
            <person name="Neiman D."/>
            <person name="Pearson M."/>
            <person name="Priest M."/>
            <person name="Roberts A."/>
            <person name="Saif S."/>
            <person name="Shea T."/>
            <person name="Shenoy N."/>
            <person name="Sisk P."/>
            <person name="Stolte C."/>
            <person name="Sykes S."/>
            <person name="Yandava C."/>
            <person name="Wortman J."/>
            <person name="Nusbaum C."/>
            <person name="Birren B."/>
        </authorList>
    </citation>
    <scope>NUCLEOTIDE SEQUENCE</scope>
    <source>
        <strain evidence="1">R3-111a-1</strain>
    </source>
</reference>
<dbReference type="GeneID" id="20350435"/>
<accession>J3P8Z3</accession>
<dbReference type="VEuPathDB" id="FungiDB:GGTG_09977"/>
<reference evidence="2" key="4">
    <citation type="journal article" date="2015" name="G3 (Bethesda)">
        <title>Genome sequences of three phytopathogenic species of the Magnaporthaceae family of fungi.</title>
        <authorList>
            <person name="Okagaki L.H."/>
            <person name="Nunes C.C."/>
            <person name="Sailsbery J."/>
            <person name="Clay B."/>
            <person name="Brown D."/>
            <person name="John T."/>
            <person name="Oh Y."/>
            <person name="Young N."/>
            <person name="Fitzgerald M."/>
            <person name="Haas B.J."/>
            <person name="Zeng Q."/>
            <person name="Young S."/>
            <person name="Adiconis X."/>
            <person name="Fan L."/>
            <person name="Levin J.Z."/>
            <person name="Mitchell T.K."/>
            <person name="Okubara P.A."/>
            <person name="Farman M.L."/>
            <person name="Kohn L.M."/>
            <person name="Birren B."/>
            <person name="Ma L.-J."/>
            <person name="Dean R.A."/>
        </authorList>
    </citation>
    <scope>NUCLEOTIDE SEQUENCE</scope>
    <source>
        <strain evidence="2">R3-111a-1</strain>
    </source>
</reference>